<feature type="domain" description="BPL/LPL catalytic" evidence="1">
    <location>
        <begin position="27"/>
        <end position="225"/>
    </location>
</feature>
<organism evidence="2 3">
    <name type="scientific">Halopenitus salinus</name>
    <dbReference type="NCBI Taxonomy" id="1198295"/>
    <lineage>
        <taxon>Archaea</taxon>
        <taxon>Methanobacteriati</taxon>
        <taxon>Methanobacteriota</taxon>
        <taxon>Stenosarchaea group</taxon>
        <taxon>Halobacteria</taxon>
        <taxon>Halobacteriales</taxon>
        <taxon>Haloferacaceae</taxon>
        <taxon>Halopenitus</taxon>
    </lineage>
</organism>
<proteinExistence type="predicted"/>
<accession>A0ABD5UTY7</accession>
<comment type="caution">
    <text evidence="2">The sequence shown here is derived from an EMBL/GenBank/DDBJ whole genome shotgun (WGS) entry which is preliminary data.</text>
</comment>
<keyword evidence="2" id="KW-0436">Ligase</keyword>
<name>A0ABD5UTY7_9EURY</name>
<dbReference type="InterPro" id="IPR045864">
    <property type="entry name" value="aa-tRNA-synth_II/BPL/LPL"/>
</dbReference>
<dbReference type="EMBL" id="JBHSXL010000009">
    <property type="protein sequence ID" value="MFC6893019.1"/>
    <property type="molecule type" value="Genomic_DNA"/>
</dbReference>
<reference evidence="2 3" key="1">
    <citation type="journal article" date="2019" name="Int. J. Syst. Evol. Microbiol.">
        <title>The Global Catalogue of Microorganisms (GCM) 10K type strain sequencing project: providing services to taxonomists for standard genome sequencing and annotation.</title>
        <authorList>
            <consortium name="The Broad Institute Genomics Platform"/>
            <consortium name="The Broad Institute Genome Sequencing Center for Infectious Disease"/>
            <person name="Wu L."/>
            <person name="Ma J."/>
        </authorList>
    </citation>
    <scope>NUCLEOTIDE SEQUENCE [LARGE SCALE GENOMIC DNA]</scope>
    <source>
        <strain evidence="2 3">SKJ47</strain>
    </source>
</reference>
<evidence type="ECO:0000259" key="1">
    <source>
        <dbReference type="PROSITE" id="PS51733"/>
    </source>
</evidence>
<sequence>MRVVRGRGPTRRTDREATADLLDRAADAGEPAVRVWTPHRQVAFGRRDVRLDGFESASQIARSHGFPPVERRVGGRAVAYTGRTVAFAVAIPIADMRSGMTRRYEAVSETIVDVLTSIGAAVETGEPDGSYCPGSHSIRATDGGKIAGIAQRVRRGAALVAGCLTVVPSDVDELVDVLTPLYAALDVPFEPHSVGCAVDAGGPDDPTRVTEALESALVRGPWSDGSTTIESIR</sequence>
<dbReference type="Pfam" id="PF21948">
    <property type="entry name" value="LplA-B_cat"/>
    <property type="match status" value="1"/>
</dbReference>
<dbReference type="RefSeq" id="WP_379744161.1">
    <property type="nucleotide sequence ID" value="NZ_JBHSVN010000001.1"/>
</dbReference>
<dbReference type="GO" id="GO:0016874">
    <property type="term" value="F:ligase activity"/>
    <property type="evidence" value="ECO:0007669"/>
    <property type="project" value="UniProtKB-KW"/>
</dbReference>
<dbReference type="SUPFAM" id="SSF55681">
    <property type="entry name" value="Class II aaRS and biotin synthetases"/>
    <property type="match status" value="1"/>
</dbReference>
<evidence type="ECO:0000313" key="3">
    <source>
        <dbReference type="Proteomes" id="UP001596296"/>
    </source>
</evidence>
<keyword evidence="3" id="KW-1185">Reference proteome</keyword>
<dbReference type="Gene3D" id="3.30.930.10">
    <property type="entry name" value="Bira Bifunctional Protein, Domain 2"/>
    <property type="match status" value="1"/>
</dbReference>
<dbReference type="AlphaFoldDB" id="A0ABD5UTY7"/>
<evidence type="ECO:0000313" key="2">
    <source>
        <dbReference type="EMBL" id="MFC6893019.1"/>
    </source>
</evidence>
<dbReference type="PROSITE" id="PS51733">
    <property type="entry name" value="BPL_LPL_CATALYTIC"/>
    <property type="match status" value="1"/>
</dbReference>
<gene>
    <name evidence="2" type="ORF">ACFQE9_10460</name>
</gene>
<dbReference type="InterPro" id="IPR004143">
    <property type="entry name" value="BPL_LPL_catalytic"/>
</dbReference>
<dbReference type="Proteomes" id="UP001596296">
    <property type="component" value="Unassembled WGS sequence"/>
</dbReference>
<protein>
    <submittedName>
        <fullName evidence="2">Biotin/lipoate A/B protein ligase family protein</fullName>
    </submittedName>
</protein>